<organism evidence="1 2">
    <name type="scientific">Brachionus plicatilis</name>
    <name type="common">Marine rotifer</name>
    <name type="synonym">Brachionus muelleri</name>
    <dbReference type="NCBI Taxonomy" id="10195"/>
    <lineage>
        <taxon>Eukaryota</taxon>
        <taxon>Metazoa</taxon>
        <taxon>Spiralia</taxon>
        <taxon>Gnathifera</taxon>
        <taxon>Rotifera</taxon>
        <taxon>Eurotatoria</taxon>
        <taxon>Monogononta</taxon>
        <taxon>Pseudotrocha</taxon>
        <taxon>Ploima</taxon>
        <taxon>Brachionidae</taxon>
        <taxon>Brachionus</taxon>
    </lineage>
</organism>
<proteinExistence type="predicted"/>
<evidence type="ECO:0000313" key="2">
    <source>
        <dbReference type="Proteomes" id="UP000276133"/>
    </source>
</evidence>
<dbReference type="EMBL" id="REGN01007924">
    <property type="protein sequence ID" value="RNA04901.1"/>
    <property type="molecule type" value="Genomic_DNA"/>
</dbReference>
<protein>
    <submittedName>
        <fullName evidence="1">Uncharacterized protein</fullName>
    </submittedName>
</protein>
<evidence type="ECO:0000313" key="1">
    <source>
        <dbReference type="EMBL" id="RNA04901.1"/>
    </source>
</evidence>
<keyword evidence="2" id="KW-1185">Reference proteome</keyword>
<accession>A0A3M7Q1N5</accession>
<dbReference type="AlphaFoldDB" id="A0A3M7Q1N5"/>
<sequence>MSHKSFFCNHYNLLRIFLSSPNNSTSNLTCQDLDRNQQTSNSLCELSSESSTSAKSSSFWPEVDDWTIYKSGQKDFKLKYGKLV</sequence>
<dbReference type="Proteomes" id="UP000276133">
    <property type="component" value="Unassembled WGS sequence"/>
</dbReference>
<gene>
    <name evidence="1" type="ORF">BpHYR1_022842</name>
</gene>
<reference evidence="1 2" key="1">
    <citation type="journal article" date="2018" name="Sci. Rep.">
        <title>Genomic signatures of local adaptation to the degree of environmental predictability in rotifers.</title>
        <authorList>
            <person name="Franch-Gras L."/>
            <person name="Hahn C."/>
            <person name="Garcia-Roger E.M."/>
            <person name="Carmona M.J."/>
            <person name="Serra M."/>
            <person name="Gomez A."/>
        </authorList>
    </citation>
    <scope>NUCLEOTIDE SEQUENCE [LARGE SCALE GENOMIC DNA]</scope>
    <source>
        <strain evidence="1">HYR1</strain>
    </source>
</reference>
<comment type="caution">
    <text evidence="1">The sequence shown here is derived from an EMBL/GenBank/DDBJ whole genome shotgun (WGS) entry which is preliminary data.</text>
</comment>
<name>A0A3M7Q1N5_BRAPC</name>